<evidence type="ECO:0000313" key="9">
    <source>
        <dbReference type="Proteomes" id="UP000293520"/>
    </source>
</evidence>
<accession>A0A4Q9FXP0</accession>
<gene>
    <name evidence="8" type="ORF">EYE42_14400</name>
</gene>
<keyword evidence="6" id="KW-0676">Redox-active center</keyword>
<feature type="domain" description="Thioredoxin" evidence="7">
    <location>
        <begin position="18"/>
        <end position="210"/>
    </location>
</feature>
<keyword evidence="4" id="KW-0560">Oxidoreductase</keyword>
<evidence type="ECO:0000256" key="4">
    <source>
        <dbReference type="ARBA" id="ARBA00023002"/>
    </source>
</evidence>
<dbReference type="Gene3D" id="3.40.30.10">
    <property type="entry name" value="Glutaredoxin"/>
    <property type="match status" value="1"/>
</dbReference>
<sequence>MTLDRRTLLAAGLGAGLTAVGGAVAWAVLRQPADSDDLAVEDILNDPDQPVLGNPQGDVTVVEFFDYQCPYCKRGHPDLMAEVEADGNLRLLMKDWPIFGDASVLAAQLVLGGVADGTYLAAQSALMATPARLSEDDVRAVLTGAGLDPAAMLDAYRQNRQTWDGLMGRNSRQAAALGLQGTPAFIIGRSLYAGALDRDRLRRAIAEARGTA</sequence>
<evidence type="ECO:0000256" key="3">
    <source>
        <dbReference type="ARBA" id="ARBA00022729"/>
    </source>
</evidence>
<reference evidence="8 9" key="1">
    <citation type="submission" date="2019-02" db="EMBL/GenBank/DDBJ databases">
        <title>Paracoccus subflavus sp. nov., isolated from marine sediment of the Pacific Ocean.</title>
        <authorList>
            <person name="Zhang G."/>
        </authorList>
    </citation>
    <scope>NUCLEOTIDE SEQUENCE [LARGE SCALE GENOMIC DNA]</scope>
    <source>
        <strain evidence="8 9">GY0581</strain>
    </source>
</reference>
<dbReference type="EMBL" id="SISK01000013">
    <property type="protein sequence ID" value="TBN37518.1"/>
    <property type="molecule type" value="Genomic_DNA"/>
</dbReference>
<comment type="similarity">
    <text evidence="2">Belongs to the thioredoxin family. DsbA subfamily.</text>
</comment>
<name>A0A4Q9FXP0_9RHOB</name>
<evidence type="ECO:0000256" key="1">
    <source>
        <dbReference type="ARBA" id="ARBA00003565"/>
    </source>
</evidence>
<dbReference type="AlphaFoldDB" id="A0A4Q9FXP0"/>
<comment type="function">
    <text evidence="1">May be required for disulfide bond formation in some proteins.</text>
</comment>
<dbReference type="RefSeq" id="WP_130992018.1">
    <property type="nucleotide sequence ID" value="NZ_SISK01000013.1"/>
</dbReference>
<evidence type="ECO:0000259" key="7">
    <source>
        <dbReference type="PROSITE" id="PS51352"/>
    </source>
</evidence>
<keyword evidence="5" id="KW-1015">Disulfide bond</keyword>
<dbReference type="InterPro" id="IPR013766">
    <property type="entry name" value="Thioredoxin_domain"/>
</dbReference>
<dbReference type="InterPro" id="IPR012336">
    <property type="entry name" value="Thioredoxin-like_fold"/>
</dbReference>
<dbReference type="PANTHER" id="PTHR13887:SF14">
    <property type="entry name" value="DISULFIDE BOND FORMATION PROTEIN D"/>
    <property type="match status" value="1"/>
</dbReference>
<keyword evidence="3" id="KW-0732">Signal</keyword>
<dbReference type="SUPFAM" id="SSF52833">
    <property type="entry name" value="Thioredoxin-like"/>
    <property type="match status" value="1"/>
</dbReference>
<proteinExistence type="inferred from homology"/>
<dbReference type="CDD" id="cd03023">
    <property type="entry name" value="DsbA_Com1_like"/>
    <property type="match status" value="1"/>
</dbReference>
<dbReference type="PROSITE" id="PS51352">
    <property type="entry name" value="THIOREDOXIN_2"/>
    <property type="match status" value="1"/>
</dbReference>
<evidence type="ECO:0000256" key="6">
    <source>
        <dbReference type="ARBA" id="ARBA00023284"/>
    </source>
</evidence>
<dbReference type="Proteomes" id="UP000293520">
    <property type="component" value="Unassembled WGS sequence"/>
</dbReference>
<protein>
    <submittedName>
        <fullName evidence="8">DsbA family protein</fullName>
    </submittedName>
</protein>
<evidence type="ECO:0000256" key="2">
    <source>
        <dbReference type="ARBA" id="ARBA00005791"/>
    </source>
</evidence>
<organism evidence="8 9">
    <name type="scientific">Paracoccus subflavus</name>
    <dbReference type="NCBI Taxonomy" id="2528244"/>
    <lineage>
        <taxon>Bacteria</taxon>
        <taxon>Pseudomonadati</taxon>
        <taxon>Pseudomonadota</taxon>
        <taxon>Alphaproteobacteria</taxon>
        <taxon>Rhodobacterales</taxon>
        <taxon>Paracoccaceae</taxon>
        <taxon>Paracoccus</taxon>
    </lineage>
</organism>
<dbReference type="InterPro" id="IPR006311">
    <property type="entry name" value="TAT_signal"/>
</dbReference>
<dbReference type="PROSITE" id="PS51318">
    <property type="entry name" value="TAT"/>
    <property type="match status" value="1"/>
</dbReference>
<dbReference type="InterPro" id="IPR036249">
    <property type="entry name" value="Thioredoxin-like_sf"/>
</dbReference>
<evidence type="ECO:0000256" key="5">
    <source>
        <dbReference type="ARBA" id="ARBA00023157"/>
    </source>
</evidence>
<dbReference type="OrthoDB" id="9780147at2"/>
<dbReference type="Pfam" id="PF13462">
    <property type="entry name" value="Thioredoxin_4"/>
    <property type="match status" value="1"/>
</dbReference>
<evidence type="ECO:0000313" key="8">
    <source>
        <dbReference type="EMBL" id="TBN37518.1"/>
    </source>
</evidence>
<dbReference type="PANTHER" id="PTHR13887">
    <property type="entry name" value="GLUTATHIONE S-TRANSFERASE KAPPA"/>
    <property type="match status" value="1"/>
</dbReference>
<keyword evidence="9" id="KW-1185">Reference proteome</keyword>
<comment type="caution">
    <text evidence="8">The sequence shown here is derived from an EMBL/GenBank/DDBJ whole genome shotgun (WGS) entry which is preliminary data.</text>
</comment>
<dbReference type="GO" id="GO:0016491">
    <property type="term" value="F:oxidoreductase activity"/>
    <property type="evidence" value="ECO:0007669"/>
    <property type="project" value="UniProtKB-KW"/>
</dbReference>